<evidence type="ECO:0000313" key="2">
    <source>
        <dbReference type="Proteomes" id="UP001175000"/>
    </source>
</evidence>
<name>A0AA40BWJ0_9PEZI</name>
<organism evidence="1 2">
    <name type="scientific">Immersiella caudata</name>
    <dbReference type="NCBI Taxonomy" id="314043"/>
    <lineage>
        <taxon>Eukaryota</taxon>
        <taxon>Fungi</taxon>
        <taxon>Dikarya</taxon>
        <taxon>Ascomycota</taxon>
        <taxon>Pezizomycotina</taxon>
        <taxon>Sordariomycetes</taxon>
        <taxon>Sordariomycetidae</taxon>
        <taxon>Sordariales</taxon>
        <taxon>Lasiosphaeriaceae</taxon>
        <taxon>Immersiella</taxon>
    </lineage>
</organism>
<dbReference type="EMBL" id="JAULSU010000005">
    <property type="protein sequence ID" value="KAK0616219.1"/>
    <property type="molecule type" value="Genomic_DNA"/>
</dbReference>
<proteinExistence type="predicted"/>
<sequence>MPGFCLLANVRDYLLIAQQYQGSEISIPEDPEFDIKTVVPHRLWDAMRRTLMQPKPYGWQTPFPQILGLEVEYPTLDEKFNFIILCDCEESPLLCGIRPLQDFPPKLRRLLDKVNIVNSILWQEFGDMSRPRRGRSLESAFVPQTRRRQSQRFGSWPDITSTYSGFLLSQRVPSAQCQDTLEVVACDAAVASIALTVNYALRCYSTASLNQNSLIIFQVIHAGTKVGVAAAEQRRRLEKHVRPGDKGSLSTKEELIAHRVASAAAISTA</sequence>
<gene>
    <name evidence="1" type="ORF">B0T14DRAFT_497514</name>
</gene>
<dbReference type="AlphaFoldDB" id="A0AA40BWJ0"/>
<reference evidence="1" key="1">
    <citation type="submission" date="2023-06" db="EMBL/GenBank/DDBJ databases">
        <title>Genome-scale phylogeny and comparative genomics of the fungal order Sordariales.</title>
        <authorList>
            <consortium name="Lawrence Berkeley National Laboratory"/>
            <person name="Hensen N."/>
            <person name="Bonometti L."/>
            <person name="Westerberg I."/>
            <person name="Brannstrom I.O."/>
            <person name="Guillou S."/>
            <person name="Cros-Aarteil S."/>
            <person name="Calhoun S."/>
            <person name="Haridas S."/>
            <person name="Kuo A."/>
            <person name="Mondo S."/>
            <person name="Pangilinan J."/>
            <person name="Riley R."/>
            <person name="Labutti K."/>
            <person name="Andreopoulos B."/>
            <person name="Lipzen A."/>
            <person name="Chen C."/>
            <person name="Yanf M."/>
            <person name="Daum C."/>
            <person name="Ng V."/>
            <person name="Clum A."/>
            <person name="Steindorff A."/>
            <person name="Ohm R."/>
            <person name="Martin F."/>
            <person name="Silar P."/>
            <person name="Natvig D."/>
            <person name="Lalanne C."/>
            <person name="Gautier V."/>
            <person name="Ament-Velasquez S.L."/>
            <person name="Kruys A."/>
            <person name="Hutchinson M.I."/>
            <person name="Powell A.J."/>
            <person name="Barry K."/>
            <person name="Miller A.N."/>
            <person name="Grigoriev I.V."/>
            <person name="Debuchy R."/>
            <person name="Gladieux P."/>
            <person name="Thoren M.H."/>
            <person name="Johannesson H."/>
        </authorList>
    </citation>
    <scope>NUCLEOTIDE SEQUENCE</scope>
    <source>
        <strain evidence="1">CBS 606.72</strain>
    </source>
</reference>
<comment type="caution">
    <text evidence="1">The sequence shown here is derived from an EMBL/GenBank/DDBJ whole genome shotgun (WGS) entry which is preliminary data.</text>
</comment>
<accession>A0AA40BWJ0</accession>
<dbReference type="Proteomes" id="UP001175000">
    <property type="component" value="Unassembled WGS sequence"/>
</dbReference>
<evidence type="ECO:0000313" key="1">
    <source>
        <dbReference type="EMBL" id="KAK0616219.1"/>
    </source>
</evidence>
<protein>
    <submittedName>
        <fullName evidence="1">Uncharacterized protein</fullName>
    </submittedName>
</protein>
<keyword evidence="2" id="KW-1185">Reference proteome</keyword>